<reference evidence="4 5" key="2">
    <citation type="submission" date="2021-10" db="EMBL/GenBank/DDBJ databases">
        <authorList>
            <person name="Piombo E."/>
        </authorList>
    </citation>
    <scope>NUCLEOTIDE SEQUENCE [LARGE SCALE GENOMIC DNA]</scope>
</reference>
<name>A0A9N9Y179_9HYPO</name>
<keyword evidence="2" id="KW-1133">Transmembrane helix</keyword>
<dbReference type="EMBL" id="CABFNO020001443">
    <property type="protein sequence ID" value="CAG9987853.1"/>
    <property type="molecule type" value="Genomic_DNA"/>
</dbReference>
<keyword evidence="2" id="KW-0812">Transmembrane</keyword>
<dbReference type="InterPro" id="IPR056120">
    <property type="entry name" value="DUF7703"/>
</dbReference>
<keyword evidence="5" id="KW-1185">Reference proteome</keyword>
<evidence type="ECO:0000256" key="2">
    <source>
        <dbReference type="SAM" id="Phobius"/>
    </source>
</evidence>
<feature type="domain" description="DUF7703" evidence="3">
    <location>
        <begin position="18"/>
        <end position="254"/>
    </location>
</feature>
<feature type="transmembrane region" description="Helical" evidence="2">
    <location>
        <begin position="159"/>
        <end position="177"/>
    </location>
</feature>
<feature type="transmembrane region" description="Helical" evidence="2">
    <location>
        <begin position="83"/>
        <end position="106"/>
    </location>
</feature>
<dbReference type="AlphaFoldDB" id="A0A9N9Y179"/>
<comment type="caution">
    <text evidence="4">The sequence shown here is derived from an EMBL/GenBank/DDBJ whole genome shotgun (WGS) entry which is preliminary data.</text>
</comment>
<dbReference type="Proteomes" id="UP000754883">
    <property type="component" value="Unassembled WGS sequence"/>
</dbReference>
<feature type="region of interest" description="Disordered" evidence="1">
    <location>
        <begin position="337"/>
        <end position="385"/>
    </location>
</feature>
<feature type="region of interest" description="Disordered" evidence="1">
    <location>
        <begin position="307"/>
        <end position="326"/>
    </location>
</feature>
<evidence type="ECO:0000313" key="4">
    <source>
        <dbReference type="EMBL" id="CAG9987853.1"/>
    </source>
</evidence>
<sequence length="385" mass="42772">MAGEDSGIAREHAVTGPNSYVILVFACIAIYNVIELTFVIWGSFKRHSGMYFWTFIVSTYGIFFYSVGFILKSFMPEKITYVYVTFIGAGWVAMVTGQSLVLWSRLHLIVRSNFRLKMVLGMIIVDAIILHVPILVMLYGANGPDPDKWVGPYGIYEKVQVTVFFIQELILSSFYIVETVRLSRLQVVMRNKKRSRNLMYHLIVVNVVIILLDITILGLEYSNMYDIQTSYKALVYSVKLKMEFNILNKLVEMTTGNRDHSSSGDQNKSSAYGGRTAITNAGIELETTKNGGVSRNPNVSYQAYAHKGDKGADTSGGSAEGSASNGVIMTTTEIVVKSEQRESDSEVESFQEAAVTGGARHRATREDRVDLPKSSSEIHLASRGA</sequence>
<protein>
    <recommendedName>
        <fullName evidence="3">DUF7703 domain-containing protein</fullName>
    </recommendedName>
</protein>
<dbReference type="PANTHER" id="PTHR37013">
    <property type="entry name" value="INTEGRAL MEMBRANE PROTEIN (AFU_ORTHOLOGUE AFUA_1G05950)-RELATED"/>
    <property type="match status" value="1"/>
</dbReference>
<dbReference type="Pfam" id="PF24802">
    <property type="entry name" value="DUF7703"/>
    <property type="match status" value="1"/>
</dbReference>
<dbReference type="OrthoDB" id="405906at2759"/>
<feature type="transmembrane region" description="Helical" evidence="2">
    <location>
        <begin position="20"/>
        <end position="44"/>
    </location>
</feature>
<dbReference type="PANTHER" id="PTHR37013:SF3">
    <property type="entry name" value="INTEGRAL MEMBRANE PROTEIN (AFU_ORTHOLOGUE AFUA_1G05950)"/>
    <property type="match status" value="1"/>
</dbReference>
<feature type="transmembrane region" description="Helical" evidence="2">
    <location>
        <begin position="118"/>
        <end position="139"/>
    </location>
</feature>
<gene>
    <name evidence="4" type="ORF">CBYS24578_00010496</name>
</gene>
<accession>A0A9N9Y179</accession>
<feature type="transmembrane region" description="Helical" evidence="2">
    <location>
        <begin position="198"/>
        <end position="219"/>
    </location>
</feature>
<feature type="compositionally biased region" description="Low complexity" evidence="1">
    <location>
        <begin position="313"/>
        <end position="326"/>
    </location>
</feature>
<keyword evidence="2" id="KW-0472">Membrane</keyword>
<organism evidence="4 5">
    <name type="scientific">Clonostachys byssicola</name>
    <dbReference type="NCBI Taxonomy" id="160290"/>
    <lineage>
        <taxon>Eukaryota</taxon>
        <taxon>Fungi</taxon>
        <taxon>Dikarya</taxon>
        <taxon>Ascomycota</taxon>
        <taxon>Pezizomycotina</taxon>
        <taxon>Sordariomycetes</taxon>
        <taxon>Hypocreomycetidae</taxon>
        <taxon>Hypocreales</taxon>
        <taxon>Bionectriaceae</taxon>
        <taxon>Clonostachys</taxon>
    </lineage>
</organism>
<proteinExistence type="predicted"/>
<evidence type="ECO:0000256" key="1">
    <source>
        <dbReference type="SAM" id="MobiDB-lite"/>
    </source>
</evidence>
<evidence type="ECO:0000259" key="3">
    <source>
        <dbReference type="Pfam" id="PF24802"/>
    </source>
</evidence>
<evidence type="ECO:0000313" key="5">
    <source>
        <dbReference type="Proteomes" id="UP000754883"/>
    </source>
</evidence>
<feature type="transmembrane region" description="Helical" evidence="2">
    <location>
        <begin position="51"/>
        <end position="71"/>
    </location>
</feature>
<reference evidence="5" key="1">
    <citation type="submission" date="2019-06" db="EMBL/GenBank/DDBJ databases">
        <authorList>
            <person name="Broberg M."/>
        </authorList>
    </citation>
    <scope>NUCLEOTIDE SEQUENCE [LARGE SCALE GENOMIC DNA]</scope>
</reference>